<dbReference type="OrthoDB" id="10313399at2759"/>
<evidence type="ECO:0000256" key="1">
    <source>
        <dbReference type="SAM" id="Phobius"/>
    </source>
</evidence>
<name>A0A084ANL6_STACB</name>
<feature type="transmembrane region" description="Helical" evidence="1">
    <location>
        <begin position="6"/>
        <end position="31"/>
    </location>
</feature>
<proteinExistence type="predicted"/>
<keyword evidence="1" id="KW-1133">Transmembrane helix</keyword>
<evidence type="ECO:0000313" key="2">
    <source>
        <dbReference type="EMBL" id="KEY66895.1"/>
    </source>
</evidence>
<feature type="transmembrane region" description="Helical" evidence="1">
    <location>
        <begin position="106"/>
        <end position="127"/>
    </location>
</feature>
<feature type="transmembrane region" description="Helical" evidence="1">
    <location>
        <begin position="73"/>
        <end position="94"/>
    </location>
</feature>
<gene>
    <name evidence="2" type="ORF">S7711_11225</name>
</gene>
<dbReference type="AlphaFoldDB" id="A0A084ANL6"/>
<protein>
    <submittedName>
        <fullName evidence="2">Uncharacterized protein</fullName>
    </submittedName>
</protein>
<feature type="transmembrane region" description="Helical" evidence="1">
    <location>
        <begin position="159"/>
        <end position="179"/>
    </location>
</feature>
<keyword evidence="3" id="KW-1185">Reference proteome</keyword>
<dbReference type="EMBL" id="KL648640">
    <property type="protein sequence ID" value="KEY66895.1"/>
    <property type="molecule type" value="Genomic_DNA"/>
</dbReference>
<reference evidence="2 3" key="1">
    <citation type="journal article" date="2014" name="BMC Genomics">
        <title>Comparative genome sequencing reveals chemotype-specific gene clusters in the toxigenic black mold Stachybotrys.</title>
        <authorList>
            <person name="Semeiks J."/>
            <person name="Borek D."/>
            <person name="Otwinowski Z."/>
            <person name="Grishin N.V."/>
        </authorList>
    </citation>
    <scope>NUCLEOTIDE SEQUENCE [LARGE SCALE GENOMIC DNA]</scope>
    <source>
        <strain evidence="3">CBS 109288 / IBT 7711</strain>
    </source>
</reference>
<keyword evidence="1" id="KW-0472">Membrane</keyword>
<feature type="transmembrane region" description="Helical" evidence="1">
    <location>
        <begin position="230"/>
        <end position="248"/>
    </location>
</feature>
<accession>A0A084ANL6</accession>
<organism evidence="2 3">
    <name type="scientific">Stachybotrys chartarum (strain CBS 109288 / IBT 7711)</name>
    <name type="common">Toxic black mold</name>
    <name type="synonym">Stilbospora chartarum</name>
    <dbReference type="NCBI Taxonomy" id="1280523"/>
    <lineage>
        <taxon>Eukaryota</taxon>
        <taxon>Fungi</taxon>
        <taxon>Dikarya</taxon>
        <taxon>Ascomycota</taxon>
        <taxon>Pezizomycotina</taxon>
        <taxon>Sordariomycetes</taxon>
        <taxon>Hypocreomycetidae</taxon>
        <taxon>Hypocreales</taxon>
        <taxon>Stachybotryaceae</taxon>
        <taxon>Stachybotrys</taxon>
    </lineage>
</organism>
<keyword evidence="1" id="KW-0812">Transmembrane</keyword>
<evidence type="ECO:0000313" key="3">
    <source>
        <dbReference type="Proteomes" id="UP000028045"/>
    </source>
</evidence>
<dbReference type="Proteomes" id="UP000028045">
    <property type="component" value="Unassembled WGS sequence"/>
</dbReference>
<dbReference type="HOGENOM" id="CLU_1020053_0_0_1"/>
<sequence length="271" mass="29713">MADGYAIASMAIEAVSFVASSALLISGFVLLRNSGQSLRRCFMYIKVALCFFTLQRLSRAAQELAAISYTLDRLSMCLILVALASFGAAIKLAATGTTSKIATRGAYAFAGVMAVIAVVCWILLIIVNEYFARWIRHSRFEVDRSTIDSAYDLTHSIYIIWWAVTLVAAIFAGVVKYKYGRSKPYSTPANFLIACIVAWLCKTSYEFANTIAFSLYALPYHSGYVILNDIFGVWPILALFGLLIYYGAKKGGALVPSQMRTKDEGAAGNEE</sequence>